<dbReference type="GO" id="GO:0005840">
    <property type="term" value="C:ribosome"/>
    <property type="evidence" value="ECO:0007669"/>
    <property type="project" value="UniProtKB-KW"/>
</dbReference>
<dbReference type="PROSITE" id="PS51186">
    <property type="entry name" value="GNAT"/>
    <property type="match status" value="1"/>
</dbReference>
<keyword evidence="1" id="KW-0808">Transferase</keyword>
<evidence type="ECO:0000256" key="3">
    <source>
        <dbReference type="SAM" id="MobiDB-lite"/>
    </source>
</evidence>
<dbReference type="InterPro" id="IPR016181">
    <property type="entry name" value="Acyl_CoA_acyltransferase"/>
</dbReference>
<dbReference type="GO" id="GO:0016747">
    <property type="term" value="F:acyltransferase activity, transferring groups other than amino-acyl groups"/>
    <property type="evidence" value="ECO:0007669"/>
    <property type="project" value="InterPro"/>
</dbReference>
<feature type="domain" description="N-acetyltransferase" evidence="4">
    <location>
        <begin position="15"/>
        <end position="195"/>
    </location>
</feature>
<keyword evidence="6" id="KW-1185">Reference proteome</keyword>
<keyword evidence="2" id="KW-0012">Acyltransferase</keyword>
<dbReference type="AlphaFoldDB" id="A0A285V8X2"/>
<name>A0A285V8X2_9ACTN</name>
<dbReference type="Proteomes" id="UP000219435">
    <property type="component" value="Unassembled WGS sequence"/>
</dbReference>
<protein>
    <submittedName>
        <fullName evidence="5">Ribosomal protein S18 acetylase RimI</fullName>
    </submittedName>
</protein>
<dbReference type="InterPro" id="IPR050832">
    <property type="entry name" value="Bact_Acetyltransf"/>
</dbReference>
<evidence type="ECO:0000259" key="4">
    <source>
        <dbReference type="PROSITE" id="PS51186"/>
    </source>
</evidence>
<dbReference type="PANTHER" id="PTHR43877">
    <property type="entry name" value="AMINOALKYLPHOSPHONATE N-ACETYLTRANSFERASE-RELATED-RELATED"/>
    <property type="match status" value="1"/>
</dbReference>
<evidence type="ECO:0000313" key="5">
    <source>
        <dbReference type="EMBL" id="SOC50463.1"/>
    </source>
</evidence>
<keyword evidence="5" id="KW-0689">Ribosomal protein</keyword>
<evidence type="ECO:0000256" key="1">
    <source>
        <dbReference type="ARBA" id="ARBA00022679"/>
    </source>
</evidence>
<evidence type="ECO:0000313" key="6">
    <source>
        <dbReference type="Proteomes" id="UP000219435"/>
    </source>
</evidence>
<dbReference type="CDD" id="cd04301">
    <property type="entry name" value="NAT_SF"/>
    <property type="match status" value="1"/>
</dbReference>
<dbReference type="Gene3D" id="3.40.630.30">
    <property type="match status" value="1"/>
</dbReference>
<evidence type="ECO:0000256" key="2">
    <source>
        <dbReference type="ARBA" id="ARBA00023315"/>
    </source>
</evidence>
<dbReference type="OrthoDB" id="5243635at2"/>
<reference evidence="6" key="1">
    <citation type="submission" date="2017-08" db="EMBL/GenBank/DDBJ databases">
        <authorList>
            <person name="Varghese N."/>
            <person name="Submissions S."/>
        </authorList>
    </citation>
    <scope>NUCLEOTIDE SEQUENCE [LARGE SCALE GENOMIC DNA]</scope>
    <source>
        <strain evidence="6">DSM 4725</strain>
    </source>
</reference>
<keyword evidence="5" id="KW-0687">Ribonucleoprotein</keyword>
<dbReference type="RefSeq" id="WP_097195973.1">
    <property type="nucleotide sequence ID" value="NZ_OBQI01000004.1"/>
</dbReference>
<accession>A0A285V8X2</accession>
<organism evidence="5 6">
    <name type="scientific">Blastococcus aggregatus</name>
    <dbReference type="NCBI Taxonomy" id="38502"/>
    <lineage>
        <taxon>Bacteria</taxon>
        <taxon>Bacillati</taxon>
        <taxon>Actinomycetota</taxon>
        <taxon>Actinomycetes</taxon>
        <taxon>Geodermatophilales</taxon>
        <taxon>Geodermatophilaceae</taxon>
        <taxon>Blastococcus</taxon>
    </lineage>
</organism>
<sequence length="199" mass="21183">MDPTPFPRLTGSADVSVRPARPAEAPDIARVQAVAWRTAYRSLLPAEVLDSWDEAAAAATWRAAVEAPPTPGHVVLVALEGSAVVGFTAFGPAELTDGEPPSADGPLSDITTLLVEPRWGRRGHGSRLLAAVVDLARAQGVDRLRTWLPEADGVSAAFFESAGWEPDGWARTLDTGGPPLRELRWHALLHGDDDEGDRS</sequence>
<gene>
    <name evidence="5" type="ORF">SAMN05660748_3211</name>
</gene>
<dbReference type="EMBL" id="OBQI01000004">
    <property type="protein sequence ID" value="SOC50463.1"/>
    <property type="molecule type" value="Genomic_DNA"/>
</dbReference>
<dbReference type="SUPFAM" id="SSF55729">
    <property type="entry name" value="Acyl-CoA N-acyltransferases (Nat)"/>
    <property type="match status" value="1"/>
</dbReference>
<proteinExistence type="predicted"/>
<feature type="region of interest" description="Disordered" evidence="3">
    <location>
        <begin position="1"/>
        <end position="22"/>
    </location>
</feature>
<dbReference type="Pfam" id="PF00583">
    <property type="entry name" value="Acetyltransf_1"/>
    <property type="match status" value="1"/>
</dbReference>
<dbReference type="InterPro" id="IPR000182">
    <property type="entry name" value="GNAT_dom"/>
</dbReference>